<gene>
    <name evidence="8" type="primary">murJ</name>
    <name evidence="10" type="ORF">UY92_C0021G0004</name>
</gene>
<dbReference type="UniPathway" id="UPA00219"/>
<feature type="transmembrane region" description="Helical" evidence="8">
    <location>
        <begin position="277"/>
        <end position="298"/>
    </location>
</feature>
<evidence type="ECO:0000256" key="6">
    <source>
        <dbReference type="ARBA" id="ARBA00022989"/>
    </source>
</evidence>
<dbReference type="PIRSF" id="PIRSF002869">
    <property type="entry name" value="MviN"/>
    <property type="match status" value="1"/>
</dbReference>
<organism evidence="10 11">
    <name type="scientific">Candidatus Magasanikbacteria bacterium GW2011_GWA2_56_11</name>
    <dbReference type="NCBI Taxonomy" id="1619044"/>
    <lineage>
        <taxon>Bacteria</taxon>
        <taxon>Candidatus Magasanikiibacteriota</taxon>
    </lineage>
</organism>
<feature type="transmembrane region" description="Helical" evidence="8">
    <location>
        <begin position="136"/>
        <end position="158"/>
    </location>
</feature>
<sequence>MIRRLFSAQAQSITGAAIILGAASFVSRIIGVLRDRLFAHYFGAGDVLDAYYAAFRIPDFIFNLLLVGALTAGFIPVFLEVWGRDKERAWQITNSILNLIGLSMGAAALILAAFAPPVLHLLVPGFAAEKMALTVSLTRVMLVSSVLLALSGVVSSVLHAFKNFLIFALAPIFYNLGIIAGVVLIVPHTGPSGLAWGVVIGALAHIAIQLPALSGHGFRYRPVLSWGADTSRIIKLIIPRTLGLAAQQLNLLATTAIASSLSAGSVAIFNLANNLQYFPVGIIGHSFSLAVFPTFAKLVADKRPHEMVGHFSATVRQIVFLIVPVTVIFLLLRAQITRVVFGSGEFDWTATALTADTLAFFTLSLFAQCLSLVIARAFYALQDTWTPFFVGLGGLLVHIIASLYAKELLGVRGLALAYSLSMVLQFCLLWILLRRRVGSLGELSIVKNLAKVSAGAVFMALIVQWLKYPLANLVDMTRFWGILSQGLISGTIGLLGYGFVCHLLRLEEMELFRQSLQRRWLKLFNIHDKIENGG</sequence>
<feature type="transmembrane region" description="Helical" evidence="8">
    <location>
        <begin position="385"/>
        <end position="405"/>
    </location>
</feature>
<dbReference type="CDD" id="cd13123">
    <property type="entry name" value="MATE_MurJ_like"/>
    <property type="match status" value="1"/>
</dbReference>
<feature type="transmembrane region" description="Helical" evidence="8">
    <location>
        <begin position="357"/>
        <end position="378"/>
    </location>
</feature>
<evidence type="ECO:0000256" key="4">
    <source>
        <dbReference type="ARBA" id="ARBA00022960"/>
    </source>
</evidence>
<keyword evidence="8 9" id="KW-0813">Transport</keyword>
<keyword evidence="5 8" id="KW-0573">Peptidoglycan synthesis</keyword>
<evidence type="ECO:0000256" key="1">
    <source>
        <dbReference type="ARBA" id="ARBA00004651"/>
    </source>
</evidence>
<feature type="transmembrane region" description="Helical" evidence="8">
    <location>
        <begin position="249"/>
        <end position="271"/>
    </location>
</feature>
<comment type="similarity">
    <text evidence="8 9">Belongs to the MurJ/MviN family.</text>
</comment>
<reference evidence="10 11" key="1">
    <citation type="journal article" date="2015" name="Nature">
        <title>rRNA introns, odd ribosomes, and small enigmatic genomes across a large radiation of phyla.</title>
        <authorList>
            <person name="Brown C.T."/>
            <person name="Hug L.A."/>
            <person name="Thomas B.C."/>
            <person name="Sharon I."/>
            <person name="Castelle C.J."/>
            <person name="Singh A."/>
            <person name="Wilkins M.J."/>
            <person name="Williams K.H."/>
            <person name="Banfield J.F."/>
        </authorList>
    </citation>
    <scope>NUCLEOTIDE SEQUENCE [LARGE SCALE GENOMIC DNA]</scope>
</reference>
<feature type="transmembrane region" description="Helical" evidence="8">
    <location>
        <begin position="60"/>
        <end position="83"/>
    </location>
</feature>
<evidence type="ECO:0000256" key="7">
    <source>
        <dbReference type="ARBA" id="ARBA00023136"/>
    </source>
</evidence>
<feature type="transmembrane region" description="Helical" evidence="8">
    <location>
        <begin position="12"/>
        <end position="33"/>
    </location>
</feature>
<keyword evidence="4 8" id="KW-0133">Cell shape</keyword>
<dbReference type="PANTHER" id="PTHR47019">
    <property type="entry name" value="LIPID II FLIPPASE MURJ"/>
    <property type="match status" value="1"/>
</dbReference>
<keyword evidence="8 9" id="KW-0961">Cell wall biogenesis/degradation</keyword>
<keyword evidence="2 8" id="KW-1003">Cell membrane</keyword>
<comment type="pathway">
    <text evidence="8">Cell wall biogenesis; peptidoglycan biosynthesis.</text>
</comment>
<dbReference type="GO" id="GO:0008360">
    <property type="term" value="P:regulation of cell shape"/>
    <property type="evidence" value="ECO:0007669"/>
    <property type="project" value="UniProtKB-UniRule"/>
</dbReference>
<dbReference type="GO" id="GO:0071555">
    <property type="term" value="P:cell wall organization"/>
    <property type="evidence" value="ECO:0007669"/>
    <property type="project" value="UniProtKB-UniRule"/>
</dbReference>
<name>A0A0G1YDU8_9BACT</name>
<dbReference type="Proteomes" id="UP000033870">
    <property type="component" value="Unassembled WGS sequence"/>
</dbReference>
<dbReference type="GO" id="GO:0005886">
    <property type="term" value="C:plasma membrane"/>
    <property type="evidence" value="ECO:0007669"/>
    <property type="project" value="UniProtKB-SubCell"/>
</dbReference>
<feature type="transmembrane region" description="Helical" evidence="8">
    <location>
        <begin position="445"/>
        <end position="466"/>
    </location>
</feature>
<dbReference type="GO" id="GO:0015648">
    <property type="term" value="F:lipid-linked peptidoglycan transporter activity"/>
    <property type="evidence" value="ECO:0007669"/>
    <property type="project" value="UniProtKB-UniRule"/>
</dbReference>
<evidence type="ECO:0000256" key="9">
    <source>
        <dbReference type="PIRNR" id="PIRNR002869"/>
    </source>
</evidence>
<feature type="transmembrane region" description="Helical" evidence="8">
    <location>
        <begin position="486"/>
        <end position="504"/>
    </location>
</feature>
<evidence type="ECO:0000256" key="5">
    <source>
        <dbReference type="ARBA" id="ARBA00022984"/>
    </source>
</evidence>
<feature type="transmembrane region" description="Helical" evidence="8">
    <location>
        <begin position="193"/>
        <end position="213"/>
    </location>
</feature>
<dbReference type="EMBL" id="LCRX01000021">
    <property type="protein sequence ID" value="KKW41370.1"/>
    <property type="molecule type" value="Genomic_DNA"/>
</dbReference>
<dbReference type="InterPro" id="IPR004268">
    <property type="entry name" value="MurJ"/>
</dbReference>
<comment type="function">
    <text evidence="8 9">Involved in peptidoglycan biosynthesis. Transports lipid-linked peptidoglycan precursors from the inner to the outer leaflet of the cytoplasmic membrane.</text>
</comment>
<dbReference type="Pfam" id="PF03023">
    <property type="entry name" value="MurJ"/>
    <property type="match status" value="1"/>
</dbReference>
<dbReference type="PANTHER" id="PTHR47019:SF1">
    <property type="entry name" value="LIPID II FLIPPASE MURJ"/>
    <property type="match status" value="1"/>
</dbReference>
<dbReference type="GO" id="GO:0009252">
    <property type="term" value="P:peptidoglycan biosynthetic process"/>
    <property type="evidence" value="ECO:0007669"/>
    <property type="project" value="UniProtKB-UniRule"/>
</dbReference>
<dbReference type="AlphaFoldDB" id="A0A0G1YDU8"/>
<proteinExistence type="inferred from homology"/>
<keyword evidence="3 8" id="KW-0812">Transmembrane</keyword>
<feature type="transmembrane region" description="Helical" evidence="8">
    <location>
        <begin position="165"/>
        <end position="187"/>
    </location>
</feature>
<evidence type="ECO:0000256" key="8">
    <source>
        <dbReference type="HAMAP-Rule" id="MF_02078"/>
    </source>
</evidence>
<evidence type="ECO:0000313" key="10">
    <source>
        <dbReference type="EMBL" id="KKW41370.1"/>
    </source>
</evidence>
<evidence type="ECO:0000313" key="11">
    <source>
        <dbReference type="Proteomes" id="UP000033870"/>
    </source>
</evidence>
<keyword evidence="6 8" id="KW-1133">Transmembrane helix</keyword>
<comment type="subcellular location">
    <subcellularLocation>
        <location evidence="1 8">Cell membrane</location>
        <topology evidence="1 8">Multi-pass membrane protein</topology>
    </subcellularLocation>
</comment>
<keyword evidence="7 8" id="KW-0472">Membrane</keyword>
<dbReference type="GO" id="GO:0034204">
    <property type="term" value="P:lipid translocation"/>
    <property type="evidence" value="ECO:0007669"/>
    <property type="project" value="TreeGrafter"/>
</dbReference>
<dbReference type="PRINTS" id="PR01806">
    <property type="entry name" value="VIRFACTRMVIN"/>
</dbReference>
<accession>A0A0G1YDU8</accession>
<evidence type="ECO:0000256" key="2">
    <source>
        <dbReference type="ARBA" id="ARBA00022475"/>
    </source>
</evidence>
<feature type="transmembrane region" description="Helical" evidence="8">
    <location>
        <begin position="318"/>
        <end position="337"/>
    </location>
</feature>
<comment type="caution">
    <text evidence="10">The sequence shown here is derived from an EMBL/GenBank/DDBJ whole genome shotgun (WGS) entry which is preliminary data.</text>
</comment>
<dbReference type="InterPro" id="IPR051050">
    <property type="entry name" value="Lipid_II_flippase_MurJ/MviN"/>
</dbReference>
<dbReference type="STRING" id="1619044.UY92_C0021G0004"/>
<feature type="transmembrane region" description="Helical" evidence="8">
    <location>
        <begin position="95"/>
        <end position="116"/>
    </location>
</feature>
<protein>
    <recommendedName>
        <fullName evidence="8">Probable lipid II flippase MurJ</fullName>
    </recommendedName>
</protein>
<feature type="transmembrane region" description="Helical" evidence="8">
    <location>
        <begin position="411"/>
        <end position="433"/>
    </location>
</feature>
<dbReference type="HAMAP" id="MF_02078">
    <property type="entry name" value="MurJ_MviN"/>
    <property type="match status" value="1"/>
</dbReference>
<dbReference type="NCBIfam" id="TIGR01695">
    <property type="entry name" value="murJ_mviN"/>
    <property type="match status" value="1"/>
</dbReference>
<evidence type="ECO:0000256" key="3">
    <source>
        <dbReference type="ARBA" id="ARBA00022692"/>
    </source>
</evidence>